<proteinExistence type="inferred from homology"/>
<dbReference type="PANTHER" id="PTHR46268:SF6">
    <property type="entry name" value="UNIVERSAL STRESS PROTEIN UP12"/>
    <property type="match status" value="1"/>
</dbReference>
<dbReference type="STRING" id="485915.Dret_1288"/>
<evidence type="ECO:0000256" key="1">
    <source>
        <dbReference type="ARBA" id="ARBA00008791"/>
    </source>
</evidence>
<dbReference type="eggNOG" id="COG0589">
    <property type="taxonomic scope" value="Bacteria"/>
</dbReference>
<dbReference type="Proteomes" id="UP000001052">
    <property type="component" value="Chromosome"/>
</dbReference>
<organism evidence="3 4">
    <name type="scientific">Desulfohalobium retbaense (strain ATCC 49708 / DSM 5692 / JCM 16813 / HR100)</name>
    <dbReference type="NCBI Taxonomy" id="485915"/>
    <lineage>
        <taxon>Bacteria</taxon>
        <taxon>Pseudomonadati</taxon>
        <taxon>Thermodesulfobacteriota</taxon>
        <taxon>Desulfovibrionia</taxon>
        <taxon>Desulfovibrionales</taxon>
        <taxon>Desulfohalobiaceae</taxon>
        <taxon>Desulfohalobium</taxon>
    </lineage>
</organism>
<feature type="domain" description="UspA" evidence="2">
    <location>
        <begin position="166"/>
        <end position="279"/>
    </location>
</feature>
<dbReference type="HOGENOM" id="CLU_075315_1_0_7"/>
<evidence type="ECO:0000313" key="4">
    <source>
        <dbReference type="Proteomes" id="UP000001052"/>
    </source>
</evidence>
<gene>
    <name evidence="3" type="ordered locus">Dret_1288</name>
</gene>
<comment type="similarity">
    <text evidence="1">Belongs to the universal stress protein A family.</text>
</comment>
<dbReference type="EMBL" id="CP001734">
    <property type="protein sequence ID" value="ACV68576.1"/>
    <property type="molecule type" value="Genomic_DNA"/>
</dbReference>
<dbReference type="OrthoDB" id="5430193at2"/>
<protein>
    <submittedName>
        <fullName evidence="3">UspA domain protein</fullName>
    </submittedName>
</protein>
<accession>C8X2C9</accession>
<keyword evidence="4" id="KW-1185">Reference proteome</keyword>
<dbReference type="Gene3D" id="3.40.50.620">
    <property type="entry name" value="HUPs"/>
    <property type="match status" value="2"/>
</dbReference>
<evidence type="ECO:0000313" key="3">
    <source>
        <dbReference type="EMBL" id="ACV68576.1"/>
    </source>
</evidence>
<name>C8X2C9_DESRD</name>
<reference evidence="3 4" key="2">
    <citation type="journal article" date="2010" name="Stand. Genomic Sci.">
        <title>Complete genome sequence of Desulfohalobium retbaense type strain (HR(100)).</title>
        <authorList>
            <person name="Spring S."/>
            <person name="Nolan M."/>
            <person name="Lapidus A."/>
            <person name="Glavina Del Rio T."/>
            <person name="Copeland A."/>
            <person name="Tice H."/>
            <person name="Cheng J.F."/>
            <person name="Lucas S."/>
            <person name="Land M."/>
            <person name="Chen F."/>
            <person name="Bruce D."/>
            <person name="Goodwin L."/>
            <person name="Pitluck S."/>
            <person name="Ivanova N."/>
            <person name="Mavromatis K."/>
            <person name="Mikhailova N."/>
            <person name="Pati A."/>
            <person name="Chen A."/>
            <person name="Palaniappan K."/>
            <person name="Hauser L."/>
            <person name="Chang Y.J."/>
            <person name="Jeffries C.D."/>
            <person name="Munk C."/>
            <person name="Kiss H."/>
            <person name="Chain P."/>
            <person name="Han C."/>
            <person name="Brettin T."/>
            <person name="Detter J.C."/>
            <person name="Schuler E."/>
            <person name="Goker M."/>
            <person name="Rohde M."/>
            <person name="Bristow J."/>
            <person name="Eisen J.A."/>
            <person name="Markowitz V."/>
            <person name="Hugenholtz P."/>
            <person name="Kyrpides N.C."/>
            <person name="Klenk H.P."/>
        </authorList>
    </citation>
    <scope>NUCLEOTIDE SEQUENCE [LARGE SCALE GENOMIC DNA]</scope>
    <source>
        <strain evidence="3 4">DSM 5692</strain>
    </source>
</reference>
<dbReference type="SUPFAM" id="SSF52402">
    <property type="entry name" value="Adenine nucleotide alpha hydrolases-like"/>
    <property type="match status" value="2"/>
</dbReference>
<reference evidence="4" key="1">
    <citation type="submission" date="2009-09" db="EMBL/GenBank/DDBJ databases">
        <title>The complete chromosome of Desulfohalobium retbaense DSM 5692.</title>
        <authorList>
            <consortium name="US DOE Joint Genome Institute (JGI-PGF)"/>
            <person name="Lucas S."/>
            <person name="Copeland A."/>
            <person name="Lapidus A."/>
            <person name="Glavina del Rio T."/>
            <person name="Dalin E."/>
            <person name="Tice H."/>
            <person name="Bruce D."/>
            <person name="Goodwin L."/>
            <person name="Pitluck S."/>
            <person name="Kyrpides N."/>
            <person name="Mavromatis K."/>
            <person name="Ivanova N."/>
            <person name="Mikhailova N."/>
            <person name="Munk A.C."/>
            <person name="Brettin T."/>
            <person name="Detter J.C."/>
            <person name="Han C."/>
            <person name="Tapia R."/>
            <person name="Larimer F."/>
            <person name="Land M."/>
            <person name="Hauser L."/>
            <person name="Markowitz V."/>
            <person name="Cheng J.-F."/>
            <person name="Hugenholtz P."/>
            <person name="Woyke T."/>
            <person name="Wu D."/>
            <person name="Spring S."/>
            <person name="Klenk H.-P."/>
            <person name="Eisen J.A."/>
        </authorList>
    </citation>
    <scope>NUCLEOTIDE SEQUENCE [LARGE SCALE GENOMIC DNA]</scope>
    <source>
        <strain evidence="4">DSM 5692</strain>
    </source>
</reference>
<dbReference type="AlphaFoldDB" id="C8X2C9"/>
<dbReference type="InterPro" id="IPR006016">
    <property type="entry name" value="UspA"/>
</dbReference>
<dbReference type="RefSeq" id="WP_015751723.1">
    <property type="nucleotide sequence ID" value="NC_013223.1"/>
</dbReference>
<sequence length="292" mass="31901">MEKHLLLTVSDDASSHSAVQFVGQFFSHKGVVKITLMYVAPNPEDILGTSGKTPTGEKRTEVTRQSAQYQKKGRAALERAWEKLLAAGIPPSNISTIFRFRSFNTTVKDIGQEGEKGLYDAILLGRRGISRFEEMLSDSISKQILEETLTVPIWINREIGLERFGVLLCVDGSNPSLRMADHVGFMLAEEVHPITLCHVQTKGGPDPASVFRSAQSMLEENGVDAKRIQTQVLTGSDPASAIVQETDAKRYAAVAVGSSGEEHRGLMGRFFMGSVSRSLCSQITGASLWVCK</sequence>
<dbReference type="Pfam" id="PF00582">
    <property type="entry name" value="Usp"/>
    <property type="match status" value="1"/>
</dbReference>
<dbReference type="KEGG" id="drt:Dret_1288"/>
<dbReference type="PANTHER" id="PTHR46268">
    <property type="entry name" value="STRESS RESPONSE PROTEIN NHAX"/>
    <property type="match status" value="1"/>
</dbReference>
<dbReference type="CDD" id="cd00293">
    <property type="entry name" value="USP-like"/>
    <property type="match status" value="2"/>
</dbReference>
<evidence type="ECO:0000259" key="2">
    <source>
        <dbReference type="Pfam" id="PF00582"/>
    </source>
</evidence>
<dbReference type="InterPro" id="IPR014729">
    <property type="entry name" value="Rossmann-like_a/b/a_fold"/>
</dbReference>